<feature type="domain" description="PIPK" evidence="3">
    <location>
        <begin position="532"/>
        <end position="877"/>
    </location>
</feature>
<dbReference type="InterPro" id="IPR023610">
    <property type="entry name" value="PInositol-4/5-P-5/4-kinase"/>
</dbReference>
<dbReference type="Pfam" id="PF15490">
    <property type="entry name" value="Ten1_2"/>
    <property type="match status" value="1"/>
</dbReference>
<dbReference type="Proteomes" id="UP001515480">
    <property type="component" value="Unassembled WGS sequence"/>
</dbReference>
<dbReference type="PANTHER" id="PTHR23086:SF8">
    <property type="entry name" value="PHOSPHATIDYLINOSITOL 5-PHOSPHATE 4-KINASE, ISOFORM A"/>
    <property type="match status" value="1"/>
</dbReference>
<evidence type="ECO:0000259" key="3">
    <source>
        <dbReference type="PROSITE" id="PS51455"/>
    </source>
</evidence>
<keyword evidence="2" id="KW-0472">Membrane</keyword>
<evidence type="ECO:0000313" key="4">
    <source>
        <dbReference type="EMBL" id="KAL1511422.1"/>
    </source>
</evidence>
<keyword evidence="1" id="KW-0808">Transferase</keyword>
<dbReference type="Gene3D" id="2.40.50.140">
    <property type="entry name" value="Nucleic acid-binding proteins"/>
    <property type="match status" value="1"/>
</dbReference>
<keyword evidence="1" id="KW-0418">Kinase</keyword>
<dbReference type="GO" id="GO:1990879">
    <property type="term" value="C:CST complex"/>
    <property type="evidence" value="ECO:0007669"/>
    <property type="project" value="InterPro"/>
</dbReference>
<dbReference type="InterPro" id="IPR027483">
    <property type="entry name" value="PInositol-4-P-4/5-kinase_C_sf"/>
</dbReference>
<dbReference type="GO" id="GO:0003697">
    <property type="term" value="F:single-stranded DNA binding"/>
    <property type="evidence" value="ECO:0007669"/>
    <property type="project" value="InterPro"/>
</dbReference>
<feature type="transmembrane region" description="Helical" evidence="2">
    <location>
        <begin position="936"/>
        <end position="955"/>
    </location>
</feature>
<dbReference type="GO" id="GO:0046854">
    <property type="term" value="P:phosphatidylinositol phosphate biosynthetic process"/>
    <property type="evidence" value="ECO:0007669"/>
    <property type="project" value="TreeGrafter"/>
</dbReference>
<dbReference type="CDD" id="cd00139">
    <property type="entry name" value="PIPKc"/>
    <property type="match status" value="1"/>
</dbReference>
<evidence type="ECO:0000313" key="5">
    <source>
        <dbReference type="Proteomes" id="UP001515480"/>
    </source>
</evidence>
<protein>
    <recommendedName>
        <fullName evidence="3">PIPK domain-containing protein</fullName>
    </recommendedName>
</protein>
<accession>A0AB34J217</accession>
<dbReference type="GO" id="GO:0005524">
    <property type="term" value="F:ATP binding"/>
    <property type="evidence" value="ECO:0007669"/>
    <property type="project" value="UniProtKB-UniRule"/>
</dbReference>
<dbReference type="InterPro" id="IPR029146">
    <property type="entry name" value="Ten1_animal_plant"/>
</dbReference>
<dbReference type="Gene3D" id="3.30.800.10">
    <property type="entry name" value="Phosphatidylinositol Phosphate Kinase II Beta"/>
    <property type="match status" value="1"/>
</dbReference>
<dbReference type="Gene3D" id="3.30.810.10">
    <property type="entry name" value="2-Layer Sandwich"/>
    <property type="match status" value="1"/>
</dbReference>
<keyword evidence="2" id="KW-1133">Transmembrane helix</keyword>
<dbReference type="InterPro" id="IPR012340">
    <property type="entry name" value="NA-bd_OB-fold"/>
</dbReference>
<proteinExistence type="predicted"/>
<name>A0AB34J217_PRYPA</name>
<dbReference type="SUPFAM" id="SSF56104">
    <property type="entry name" value="SAICAR synthase-like"/>
    <property type="match status" value="1"/>
</dbReference>
<dbReference type="PROSITE" id="PS51455">
    <property type="entry name" value="PIPK"/>
    <property type="match status" value="1"/>
</dbReference>
<dbReference type="GO" id="GO:0005886">
    <property type="term" value="C:plasma membrane"/>
    <property type="evidence" value="ECO:0007669"/>
    <property type="project" value="TreeGrafter"/>
</dbReference>
<dbReference type="EMBL" id="JBGBPQ010000014">
    <property type="protein sequence ID" value="KAL1511422.1"/>
    <property type="molecule type" value="Genomic_DNA"/>
</dbReference>
<dbReference type="InterPro" id="IPR027484">
    <property type="entry name" value="PInositol-4-P-5-kinase_N"/>
</dbReference>
<sequence>MSLAPTTPPPLAHHVGPAQLLHLPELPTRGPFAASVRVLATLTQLDVHAATALASHRGASCALDLRALCGESLRAGELYHFVGELEVGRGGARTLRVRLARPMAGVDVELYERALEARRGFVERLALSGRVDFRQTKQTTNRRLRVASDQLLDIVAEGELTLSNIRGFRVTGDRRVSATGDGHFRRVAVVRGLADNILAANQCSTVYHYLASTVHQPPVSAHEFLHPNRGPVDMSWAHTLFCDVTVALPERDVHGKVCHRATDGCHLGYDARRRGHIIYCPKERRLGTFTVTNWCGEDSFTICKLISSDTPVEYHQIDDLPMAPPTSALLPSHFRSGRAPGGVGVGSAREVAARRSSLAAQRRHDQGTLADLAGENECLLCRARPHAPEEHKCEELGLEAEFTQATASANSPALPDTVEKAKSSPFWPMVKDALESEIKGKFVDNQAWEVVQRTPDMHVIRSKAFITYFALSSRTMEDARSRWHAVRRAHSTLTKLCRRRVHKDNYFGHELRGTDTEEEKIAAAIELGVGWLSRADEATAEGRIGFTDAYDVPCHIERKDVRSFRRVRRAFGVSELEYTAVLARGVRPHVASADAPTADGAAPLAPFRANTENRRPSLLRDGHRQGSGMRVLALSATSGKSLSWFLMTQGMEYVLKSADDDEVRAVVALLPAYSEYVEQHAAHTLLPRYFDLLVLERAGVRVSLLVMSNVFAGGHHPITCRFDVKGATYGRAASAHEIAKGASATHKDLDLLARGAPLVVAHPQLCARLVEAVERDAFWLAGRGLLDYSLLIGLAHQPCTATSPISRHVQAVPLVGEEGEQGEGANLAYVGIVDILMPYTAVKCVEAAVLGLLLGDISCKSPGVYASRFSAFIRHIFVAAPFPRPTRDVEFARQWIERPGAAPIWPLSLLRRAGTSQAGAEFGRKDVLLVVRAPRFLVGVLVLLAAATIAITSRAKKR</sequence>
<keyword evidence="2" id="KW-0812">Transmembrane</keyword>
<dbReference type="SMART" id="SM00330">
    <property type="entry name" value="PIPKc"/>
    <property type="match status" value="1"/>
</dbReference>
<organism evidence="4 5">
    <name type="scientific">Prymnesium parvum</name>
    <name type="common">Toxic golden alga</name>
    <dbReference type="NCBI Taxonomy" id="97485"/>
    <lineage>
        <taxon>Eukaryota</taxon>
        <taxon>Haptista</taxon>
        <taxon>Haptophyta</taxon>
        <taxon>Prymnesiophyceae</taxon>
        <taxon>Prymnesiales</taxon>
        <taxon>Prymnesiaceae</taxon>
        <taxon>Prymnesium</taxon>
    </lineage>
</organism>
<dbReference type="GO" id="GO:0016308">
    <property type="term" value="F:1-phosphatidylinositol-4-phosphate 5-kinase activity"/>
    <property type="evidence" value="ECO:0007669"/>
    <property type="project" value="TreeGrafter"/>
</dbReference>
<dbReference type="InterPro" id="IPR002498">
    <property type="entry name" value="PInositol-4-P-4/5-kinase_core"/>
</dbReference>
<dbReference type="PANTHER" id="PTHR23086">
    <property type="entry name" value="PHOSPHATIDYLINOSITOL-4-PHOSPHATE 5-KINASE"/>
    <property type="match status" value="1"/>
</dbReference>
<gene>
    <name evidence="4" type="ORF">AB1Y20_006222</name>
</gene>
<keyword evidence="5" id="KW-1185">Reference proteome</keyword>
<comment type="caution">
    <text evidence="4">The sequence shown here is derived from an EMBL/GenBank/DDBJ whole genome shotgun (WGS) entry which is preliminary data.</text>
</comment>
<keyword evidence="1" id="KW-0067">ATP-binding</keyword>
<dbReference type="Pfam" id="PF01504">
    <property type="entry name" value="PIP5K"/>
    <property type="match status" value="2"/>
</dbReference>
<reference evidence="4 5" key="1">
    <citation type="journal article" date="2024" name="Science">
        <title>Giant polyketide synthase enzymes in the biosynthesis of giant marine polyether toxins.</title>
        <authorList>
            <person name="Fallon T.R."/>
            <person name="Shende V.V."/>
            <person name="Wierzbicki I.H."/>
            <person name="Pendleton A.L."/>
            <person name="Watervoot N.F."/>
            <person name="Auber R.P."/>
            <person name="Gonzalez D.J."/>
            <person name="Wisecaver J.H."/>
            <person name="Moore B.S."/>
        </authorList>
    </citation>
    <scope>NUCLEOTIDE SEQUENCE [LARGE SCALE GENOMIC DNA]</scope>
    <source>
        <strain evidence="4 5">12B1</strain>
    </source>
</reference>
<evidence type="ECO:0000256" key="2">
    <source>
        <dbReference type="SAM" id="Phobius"/>
    </source>
</evidence>
<keyword evidence="1" id="KW-0547">Nucleotide-binding</keyword>
<evidence type="ECO:0000256" key="1">
    <source>
        <dbReference type="PROSITE-ProRule" id="PRU00781"/>
    </source>
</evidence>
<dbReference type="AlphaFoldDB" id="A0AB34J217"/>